<accession>A0ABS0C9Q7</accession>
<keyword evidence="2" id="KW-1185">Reference proteome</keyword>
<name>A0ABS0C9Q7_9NOCA</name>
<comment type="caution">
    <text evidence="1">The sequence shown here is derived from an EMBL/GenBank/DDBJ whole genome shotgun (WGS) entry which is preliminary data.</text>
</comment>
<dbReference type="Proteomes" id="UP000807309">
    <property type="component" value="Unassembled WGS sequence"/>
</dbReference>
<evidence type="ECO:0000313" key="2">
    <source>
        <dbReference type="Proteomes" id="UP000807309"/>
    </source>
</evidence>
<evidence type="ECO:0000313" key="1">
    <source>
        <dbReference type="EMBL" id="MBF6226233.1"/>
    </source>
</evidence>
<proteinExistence type="predicted"/>
<sequence length="47" mass="5098">MSDVEIRHRTDGAAHRCDALGRSGDVVEVPAPNDTAYCAVRSVRVED</sequence>
<protein>
    <submittedName>
        <fullName evidence="1">Uncharacterized protein</fullName>
    </submittedName>
</protein>
<reference evidence="1 2" key="1">
    <citation type="submission" date="2020-10" db="EMBL/GenBank/DDBJ databases">
        <title>Identification of Nocardia species via Next-generation sequencing and recognition of intraspecies genetic diversity.</title>
        <authorList>
            <person name="Li P."/>
            <person name="Li P."/>
            <person name="Lu B."/>
        </authorList>
    </citation>
    <scope>NUCLEOTIDE SEQUENCE [LARGE SCALE GENOMIC DNA]</scope>
    <source>
        <strain evidence="1 2">N-11</strain>
    </source>
</reference>
<gene>
    <name evidence="1" type="ORF">IU470_14130</name>
</gene>
<organism evidence="1 2">
    <name type="scientific">Nocardia abscessus</name>
    <dbReference type="NCBI Taxonomy" id="120957"/>
    <lineage>
        <taxon>Bacteria</taxon>
        <taxon>Bacillati</taxon>
        <taxon>Actinomycetota</taxon>
        <taxon>Actinomycetes</taxon>
        <taxon>Mycobacteriales</taxon>
        <taxon>Nocardiaceae</taxon>
        <taxon>Nocardia</taxon>
    </lineage>
</organism>
<dbReference type="EMBL" id="JADLRE010000009">
    <property type="protein sequence ID" value="MBF6226233.1"/>
    <property type="molecule type" value="Genomic_DNA"/>
</dbReference>
<dbReference type="RefSeq" id="WP_195033377.1">
    <property type="nucleotide sequence ID" value="NZ_JADLRE010000009.1"/>
</dbReference>